<evidence type="ECO:0000256" key="1">
    <source>
        <dbReference type="SAM" id="MobiDB-lite"/>
    </source>
</evidence>
<accession>A0AAD4D1G0</accession>
<protein>
    <submittedName>
        <fullName evidence="2">Uncharacterized protein</fullName>
    </submittedName>
</protein>
<gene>
    <name evidence="2" type="ORF">BGZ95_005903</name>
</gene>
<dbReference type="EMBL" id="JAAAIL010002731">
    <property type="protein sequence ID" value="KAG0254947.1"/>
    <property type="molecule type" value="Genomic_DNA"/>
</dbReference>
<feature type="region of interest" description="Disordered" evidence="1">
    <location>
        <begin position="1"/>
        <end position="39"/>
    </location>
</feature>
<dbReference type="AlphaFoldDB" id="A0AAD4D1G0"/>
<name>A0AAD4D1G0_9FUNG</name>
<evidence type="ECO:0000313" key="2">
    <source>
        <dbReference type="EMBL" id="KAG0254947.1"/>
    </source>
</evidence>
<proteinExistence type="predicted"/>
<keyword evidence="3" id="KW-1185">Reference proteome</keyword>
<feature type="region of interest" description="Disordered" evidence="1">
    <location>
        <begin position="133"/>
        <end position="191"/>
    </location>
</feature>
<feature type="compositionally biased region" description="Low complexity" evidence="1">
    <location>
        <begin position="156"/>
        <end position="181"/>
    </location>
</feature>
<feature type="compositionally biased region" description="Polar residues" evidence="1">
    <location>
        <begin position="16"/>
        <end position="34"/>
    </location>
</feature>
<feature type="non-terminal residue" evidence="2">
    <location>
        <position position="1"/>
    </location>
</feature>
<dbReference type="Proteomes" id="UP001194580">
    <property type="component" value="Unassembled WGS sequence"/>
</dbReference>
<feature type="compositionally biased region" description="Basic and acidic residues" evidence="1">
    <location>
        <begin position="136"/>
        <end position="145"/>
    </location>
</feature>
<comment type="caution">
    <text evidence="2">The sequence shown here is derived from an EMBL/GenBank/DDBJ whole genome shotgun (WGS) entry which is preliminary data.</text>
</comment>
<feature type="region of interest" description="Disordered" evidence="1">
    <location>
        <begin position="255"/>
        <end position="302"/>
    </location>
</feature>
<sequence length="353" mass="37131">MQRQGDKLNMPGGFKNTPTTHTNDSLHGTTSTADPTPIASAMKSSNIVNPRESAYEIAGPSMGGSPTVHNRALDAVKGQNLHDPVAPVSSSGTPAHSLADTVKDNATTAVTGAAAAGASVIAAAKNLINNNTNSRNHNEFGDPHVDTTITPHAIVNSNNSPTSISSPQTSTVTSSPSMSHPKPLGPHDRPPIRVAIHAQKPSDKATYGNLDSPGAHYHAGPLSDRTLAGTPPPPLPKTIADPFGPVKVTNWNDGRRQADVSTPTSEDFDSPHFSPVRDRPEKSFTAPGSAPATHTTKRMMHNPSPLKEEVPVIKKASATVTDVNHPLPTKEYFPHVQHASTMTAPHSHSKEPL</sequence>
<organism evidence="2 3">
    <name type="scientific">Linnemannia exigua</name>
    <dbReference type="NCBI Taxonomy" id="604196"/>
    <lineage>
        <taxon>Eukaryota</taxon>
        <taxon>Fungi</taxon>
        <taxon>Fungi incertae sedis</taxon>
        <taxon>Mucoromycota</taxon>
        <taxon>Mortierellomycotina</taxon>
        <taxon>Mortierellomycetes</taxon>
        <taxon>Mortierellales</taxon>
        <taxon>Mortierellaceae</taxon>
        <taxon>Linnemannia</taxon>
    </lineage>
</organism>
<reference evidence="2" key="1">
    <citation type="journal article" date="2020" name="Fungal Divers.">
        <title>Resolving the Mortierellaceae phylogeny through synthesis of multi-gene phylogenetics and phylogenomics.</title>
        <authorList>
            <person name="Vandepol N."/>
            <person name="Liber J."/>
            <person name="Desiro A."/>
            <person name="Na H."/>
            <person name="Kennedy M."/>
            <person name="Barry K."/>
            <person name="Grigoriev I.V."/>
            <person name="Miller A.N."/>
            <person name="O'Donnell K."/>
            <person name="Stajich J.E."/>
            <person name="Bonito G."/>
        </authorList>
    </citation>
    <scope>NUCLEOTIDE SEQUENCE</scope>
    <source>
        <strain evidence="2">NRRL 28262</strain>
    </source>
</reference>
<evidence type="ECO:0000313" key="3">
    <source>
        <dbReference type="Proteomes" id="UP001194580"/>
    </source>
</evidence>
<feature type="region of interest" description="Disordered" evidence="1">
    <location>
        <begin position="203"/>
        <end position="231"/>
    </location>
</feature>